<dbReference type="InterPro" id="IPR049039">
    <property type="entry name" value="RMD1-3_a_helical_rpt"/>
</dbReference>
<dbReference type="Pfam" id="PF21033">
    <property type="entry name" value="RMD1-3"/>
    <property type="match status" value="1"/>
</dbReference>
<sequence length="187" mass="21127">MAKACKMYSNTFEKGDSMRKNLVLEGRNYSLKAYYASPSCFESVRWAALMTGLATDYVSMKEKIKLGGEFKEYLDKAIGMRPGEVSLLYMRGRYSYAIANLSWLERKAASALFGAVPQATIDDAIKDLLAPNAWIDNLLFLGKCYIAKKDEVNAVKYLKLATNIKTEDDSDEESLREAYTLLEKYSK</sequence>
<proteinExistence type="predicted"/>
<dbReference type="WBParaSite" id="SMUV_0000234101-mRNA-1">
    <property type="protein sequence ID" value="SMUV_0000234101-mRNA-1"/>
    <property type="gene ID" value="SMUV_0000234101"/>
</dbReference>
<dbReference type="PANTHER" id="PTHR16056">
    <property type="entry name" value="REGULATOR OF MICROTUBULE DYNAMICS PROTEIN"/>
    <property type="match status" value="1"/>
</dbReference>
<evidence type="ECO:0000313" key="1">
    <source>
        <dbReference type="Proteomes" id="UP000046393"/>
    </source>
</evidence>
<dbReference type="STRING" id="451379.A0A0N5ADS1"/>
<dbReference type="GO" id="GO:0008017">
    <property type="term" value="F:microtubule binding"/>
    <property type="evidence" value="ECO:0007669"/>
    <property type="project" value="TreeGrafter"/>
</dbReference>
<dbReference type="SUPFAM" id="SSF48452">
    <property type="entry name" value="TPR-like"/>
    <property type="match status" value="1"/>
</dbReference>
<evidence type="ECO:0000313" key="2">
    <source>
        <dbReference type="WBParaSite" id="SMUV_0000234101-mRNA-1"/>
    </source>
</evidence>
<dbReference type="GO" id="GO:0005876">
    <property type="term" value="C:spindle microtubule"/>
    <property type="evidence" value="ECO:0007669"/>
    <property type="project" value="TreeGrafter"/>
</dbReference>
<dbReference type="PANTHER" id="PTHR16056:SF20">
    <property type="entry name" value="C2H2-TYPE DOMAIN-CONTAINING PROTEIN-RELATED"/>
    <property type="match status" value="1"/>
</dbReference>
<dbReference type="GO" id="GO:0097431">
    <property type="term" value="C:mitotic spindle pole"/>
    <property type="evidence" value="ECO:0007669"/>
    <property type="project" value="TreeGrafter"/>
</dbReference>
<reference evidence="2" key="1">
    <citation type="submission" date="2016-04" db="UniProtKB">
        <authorList>
            <consortium name="WormBaseParasite"/>
        </authorList>
    </citation>
    <scope>IDENTIFICATION</scope>
</reference>
<dbReference type="GO" id="GO:0005739">
    <property type="term" value="C:mitochondrion"/>
    <property type="evidence" value="ECO:0007669"/>
    <property type="project" value="TreeGrafter"/>
</dbReference>
<name>A0A0N5ADS1_9BILA</name>
<protein>
    <submittedName>
        <fullName evidence="2">TPR_REGION domain-containing protein</fullName>
    </submittedName>
</protein>
<organism evidence="1 2">
    <name type="scientific">Syphacia muris</name>
    <dbReference type="NCBI Taxonomy" id="451379"/>
    <lineage>
        <taxon>Eukaryota</taxon>
        <taxon>Metazoa</taxon>
        <taxon>Ecdysozoa</taxon>
        <taxon>Nematoda</taxon>
        <taxon>Chromadorea</taxon>
        <taxon>Rhabditida</taxon>
        <taxon>Spirurina</taxon>
        <taxon>Oxyuridomorpha</taxon>
        <taxon>Oxyuroidea</taxon>
        <taxon>Oxyuridae</taxon>
        <taxon>Syphacia</taxon>
    </lineage>
</organism>
<dbReference type="InterPro" id="IPR011990">
    <property type="entry name" value="TPR-like_helical_dom_sf"/>
</dbReference>
<dbReference type="Proteomes" id="UP000046393">
    <property type="component" value="Unplaced"/>
</dbReference>
<keyword evidence="1" id="KW-1185">Reference proteome</keyword>
<accession>A0A0N5ADS1</accession>
<dbReference type="AlphaFoldDB" id="A0A0N5ADS1"/>